<evidence type="ECO:0000313" key="1">
    <source>
        <dbReference type="EMBL" id="MDX8029271.1"/>
    </source>
</evidence>
<sequence>MLAQLRLASEMQEAERVLARVVELEQTTTAELRKRLHDLLEKLTAVARDCDLWDRLADAAAEPLPVERLNAMLGWATADLAPMLEAFGYRVPPPPPAREMVERTVIALKAVRTDDDQRRRVEEARLDLMTFGMRVRNQVEPTSLYAGPGKVRVVARRVCARAREIAPVVIAVGVAGVFAEDVVNEVGVFLSKSGEKRVELGVHPFATLVAGLGMRWRIADRDEHLDPVTLHLTALFAGINGLRAGDRGETTDPHVHAEALKHRLWKQGWAQSALDSAFGSLDAAFVELERVGQEGCARAVAGLEAAAWELHDALSPPSTVERSR</sequence>
<keyword evidence="2" id="KW-1185">Reference proteome</keyword>
<accession>A0ABU4STR6</accession>
<reference evidence="1 2" key="1">
    <citation type="submission" date="2023-11" db="EMBL/GenBank/DDBJ databases">
        <title>Lentzea sokolovensis, sp. nov., Lentzea kristufkii, sp. nov., and Lentzea miocenensis, sp. nov., rare actinobacteria from Sokolov Coal Basin, Miocene lacustrine sediment, Czech Republic.</title>
        <authorList>
            <person name="Lara A."/>
            <person name="Kotroba L."/>
            <person name="Nouioui I."/>
            <person name="Neumann-Schaal M."/>
            <person name="Mast Y."/>
            <person name="Chronakova A."/>
        </authorList>
    </citation>
    <scope>NUCLEOTIDE SEQUENCE [LARGE SCALE GENOMIC DNA]</scope>
    <source>
        <strain evidence="1 2">BCCO 10_0856</strain>
    </source>
</reference>
<protein>
    <submittedName>
        <fullName evidence="1">Uncharacterized protein</fullName>
    </submittedName>
</protein>
<organism evidence="1 2">
    <name type="scientific">Lentzea miocenica</name>
    <dbReference type="NCBI Taxonomy" id="3095431"/>
    <lineage>
        <taxon>Bacteria</taxon>
        <taxon>Bacillati</taxon>
        <taxon>Actinomycetota</taxon>
        <taxon>Actinomycetes</taxon>
        <taxon>Pseudonocardiales</taxon>
        <taxon>Pseudonocardiaceae</taxon>
        <taxon>Lentzea</taxon>
    </lineage>
</organism>
<dbReference type="Proteomes" id="UP001285521">
    <property type="component" value="Unassembled WGS sequence"/>
</dbReference>
<dbReference type="EMBL" id="JAXAVW010000002">
    <property type="protein sequence ID" value="MDX8029271.1"/>
    <property type="molecule type" value="Genomic_DNA"/>
</dbReference>
<gene>
    <name evidence="1" type="ORF">SK803_03575</name>
</gene>
<evidence type="ECO:0000313" key="2">
    <source>
        <dbReference type="Proteomes" id="UP001285521"/>
    </source>
</evidence>
<proteinExistence type="predicted"/>
<dbReference type="RefSeq" id="WP_319964272.1">
    <property type="nucleotide sequence ID" value="NZ_JAXAVW010000002.1"/>
</dbReference>
<comment type="caution">
    <text evidence="1">The sequence shown here is derived from an EMBL/GenBank/DDBJ whole genome shotgun (WGS) entry which is preliminary data.</text>
</comment>
<name>A0ABU4STR6_9PSEU</name>